<keyword evidence="3" id="KW-1185">Reference proteome</keyword>
<gene>
    <name evidence="2" type="ORF">CSOJ01_13540</name>
</gene>
<evidence type="ECO:0000256" key="1">
    <source>
        <dbReference type="SAM" id="MobiDB-lite"/>
    </source>
</evidence>
<sequence>MSGKPESVRAPMEEEMFEKKRPPLAPDRVAQRHASGPDVLGLAPSGFGIAGRGAYGQPRLRHALPSSWQGRRGPLSSTEVPRNSLRRIDPLETHKRGVMARQWTFLGG</sequence>
<dbReference type="Proteomes" id="UP000652219">
    <property type="component" value="Unassembled WGS sequence"/>
</dbReference>
<name>A0A8H6ISU9_9PEZI</name>
<reference evidence="2 3" key="1">
    <citation type="journal article" date="2020" name="Phytopathology">
        <title>Genome Sequence Resources of Colletotrichum truncatum, C. plurivorum, C. musicola, and C. sojae: Four Species Pathogenic to Soybean (Glycine max).</title>
        <authorList>
            <person name="Rogerio F."/>
            <person name="Boufleur T.R."/>
            <person name="Ciampi-Guillardi M."/>
            <person name="Sukno S.A."/>
            <person name="Thon M.R."/>
            <person name="Massola Junior N.S."/>
            <person name="Baroncelli R."/>
        </authorList>
    </citation>
    <scope>NUCLEOTIDE SEQUENCE [LARGE SCALE GENOMIC DNA]</scope>
    <source>
        <strain evidence="2 3">LFN0009</strain>
    </source>
</reference>
<dbReference type="EMBL" id="WIGN01000398">
    <property type="protein sequence ID" value="KAF6794998.1"/>
    <property type="molecule type" value="Genomic_DNA"/>
</dbReference>
<feature type="region of interest" description="Disordered" evidence="1">
    <location>
        <begin position="63"/>
        <end position="82"/>
    </location>
</feature>
<protein>
    <submittedName>
        <fullName evidence="2">Uncharacterized protein</fullName>
    </submittedName>
</protein>
<proteinExistence type="predicted"/>
<accession>A0A8H6ISU9</accession>
<evidence type="ECO:0000313" key="2">
    <source>
        <dbReference type="EMBL" id="KAF6794998.1"/>
    </source>
</evidence>
<dbReference type="AlphaFoldDB" id="A0A8H6ISU9"/>
<organism evidence="2 3">
    <name type="scientific">Colletotrichum sojae</name>
    <dbReference type="NCBI Taxonomy" id="2175907"/>
    <lineage>
        <taxon>Eukaryota</taxon>
        <taxon>Fungi</taxon>
        <taxon>Dikarya</taxon>
        <taxon>Ascomycota</taxon>
        <taxon>Pezizomycotina</taxon>
        <taxon>Sordariomycetes</taxon>
        <taxon>Hypocreomycetidae</taxon>
        <taxon>Glomerellales</taxon>
        <taxon>Glomerellaceae</taxon>
        <taxon>Colletotrichum</taxon>
        <taxon>Colletotrichum orchidearum species complex</taxon>
    </lineage>
</organism>
<feature type="region of interest" description="Disordered" evidence="1">
    <location>
        <begin position="1"/>
        <end position="37"/>
    </location>
</feature>
<comment type="caution">
    <text evidence="2">The sequence shown here is derived from an EMBL/GenBank/DDBJ whole genome shotgun (WGS) entry which is preliminary data.</text>
</comment>
<evidence type="ECO:0000313" key="3">
    <source>
        <dbReference type="Proteomes" id="UP000652219"/>
    </source>
</evidence>